<dbReference type="RefSeq" id="WP_252855821.1">
    <property type="nucleotide sequence ID" value="NZ_JAMXLR010000092.1"/>
</dbReference>
<feature type="domain" description="DUF11" evidence="1">
    <location>
        <begin position="339"/>
        <end position="430"/>
    </location>
</feature>
<evidence type="ECO:0000313" key="3">
    <source>
        <dbReference type="Proteomes" id="UP001155241"/>
    </source>
</evidence>
<evidence type="ECO:0000313" key="2">
    <source>
        <dbReference type="EMBL" id="MCO6047712.1"/>
    </source>
</evidence>
<keyword evidence="3" id="KW-1185">Reference proteome</keyword>
<proteinExistence type="predicted"/>
<dbReference type="Proteomes" id="UP001155241">
    <property type="component" value="Unassembled WGS sequence"/>
</dbReference>
<dbReference type="NCBIfam" id="TIGR01451">
    <property type="entry name" value="B_ant_repeat"/>
    <property type="match status" value="1"/>
</dbReference>
<protein>
    <recommendedName>
        <fullName evidence="1">DUF11 domain-containing protein</fullName>
    </recommendedName>
</protein>
<gene>
    <name evidence="2" type="ORF">NG895_27730</name>
</gene>
<reference evidence="2" key="1">
    <citation type="submission" date="2022-06" db="EMBL/GenBank/DDBJ databases">
        <title>Aeoliella straminimaris, a novel planctomycete from sediments.</title>
        <authorList>
            <person name="Vitorino I.R."/>
            <person name="Lage O.M."/>
        </authorList>
    </citation>
    <scope>NUCLEOTIDE SEQUENCE</scope>
    <source>
        <strain evidence="2">ICT_H6.2</strain>
    </source>
</reference>
<dbReference type="InterPro" id="IPR047589">
    <property type="entry name" value="DUF11_rpt"/>
</dbReference>
<name>A0A9X2JJK8_9BACT</name>
<comment type="caution">
    <text evidence="2">The sequence shown here is derived from an EMBL/GenBank/DDBJ whole genome shotgun (WGS) entry which is preliminary data.</text>
</comment>
<organism evidence="2 3">
    <name type="scientific">Aeoliella straminimaris</name>
    <dbReference type="NCBI Taxonomy" id="2954799"/>
    <lineage>
        <taxon>Bacteria</taxon>
        <taxon>Pseudomonadati</taxon>
        <taxon>Planctomycetota</taxon>
        <taxon>Planctomycetia</taxon>
        <taxon>Pirellulales</taxon>
        <taxon>Lacipirellulaceae</taxon>
        <taxon>Aeoliella</taxon>
    </lineage>
</organism>
<sequence length="431" mass="46234">MHTPYAQQVVFFPRWFRALMIVIAVIALCACQSTSPLAPHTNVGGYSQGGMGSELSQATVPQPPPYAVQQAQYASQQWIDRVPTQPYHGEVAPCSCHGCQSGTCDTGGCDPAAGCDGSYNCGCQSCAVVGPSDEYLCDGGDFHTPAGVDYDWRLHGVEQEDTITHYDTKDGRVIVKPSNRVCIYAPRFGAVRRVDMLTVNQHRVGPGGIIDEMALAAANRTDLATTAVEQKGPIASLGDQPASLFRARQQAGGINARISLADLEGILAPQLNLQVVKLGIIDNAEKPRLAKAIVSAYSWASDVSAQVVIDGKQVHQQIGRTQAGEIFGLEEPDSPRIRLIKLASTGAAQLGEEVEFALRFDNVGDQPIGNVTIVDNLATRLEYVEDSAKSTLDADFTTEPNEGGSLLLRWEIKEPLNVGEGGVLTFKARVR</sequence>
<dbReference type="InterPro" id="IPR001434">
    <property type="entry name" value="OmcB-like_DUF11"/>
</dbReference>
<accession>A0A9X2JJK8</accession>
<dbReference type="EMBL" id="JAMXLR010000092">
    <property type="protein sequence ID" value="MCO6047712.1"/>
    <property type="molecule type" value="Genomic_DNA"/>
</dbReference>
<evidence type="ECO:0000259" key="1">
    <source>
        <dbReference type="Pfam" id="PF01345"/>
    </source>
</evidence>
<dbReference type="Pfam" id="PF01345">
    <property type="entry name" value="DUF11"/>
    <property type="match status" value="1"/>
</dbReference>
<dbReference type="AlphaFoldDB" id="A0A9X2JJK8"/>